<reference evidence="1" key="1">
    <citation type="submission" date="2012-10" db="EMBL/GenBank/DDBJ databases">
        <authorList>
            <person name="Harkins D.M."/>
            <person name="Durkin A.S."/>
            <person name="Brinkac L.M."/>
            <person name="Haft D.H."/>
            <person name="Selengut J.D."/>
            <person name="Sanka R."/>
            <person name="DePew J."/>
            <person name="Purushe J."/>
            <person name="Matthias M.A."/>
            <person name="Vinetz J.M."/>
            <person name="Sutton G.G."/>
            <person name="Nierman W.C."/>
            <person name="Fouts D.E."/>
        </authorList>
    </citation>
    <scope>NUCLEOTIDE SEQUENCE [LARGE SCALE GENOMIC DNA]</scope>
    <source>
        <strain evidence="1">MOR084</strain>
    </source>
</reference>
<organism evidence="1 2">
    <name type="scientific">Leptospira santarosai str. MOR084</name>
    <dbReference type="NCBI Taxonomy" id="1049984"/>
    <lineage>
        <taxon>Bacteria</taxon>
        <taxon>Pseudomonadati</taxon>
        <taxon>Spirochaetota</taxon>
        <taxon>Spirochaetia</taxon>
        <taxon>Leptospirales</taxon>
        <taxon>Leptospiraceae</taxon>
        <taxon>Leptospira</taxon>
    </lineage>
</organism>
<keyword evidence="2" id="KW-1185">Reference proteome</keyword>
<dbReference type="Proteomes" id="UP000006329">
    <property type="component" value="Unassembled WGS sequence"/>
</dbReference>
<protein>
    <submittedName>
        <fullName evidence="1">Uncharacterized protein</fullName>
    </submittedName>
</protein>
<proteinExistence type="predicted"/>
<sequence length="46" mass="5670">MHFKIDFLKLNHDAKMEYYKVTMFSKEKSDPPWNLSQYLARHFHVP</sequence>
<dbReference type="EMBL" id="AHON02000014">
    <property type="protein sequence ID" value="EKO35237.1"/>
    <property type="molecule type" value="Genomic_DNA"/>
</dbReference>
<name>A0A0E2BJR9_9LEPT</name>
<accession>A0A0E2BJR9</accession>
<gene>
    <name evidence="1" type="ORF">LEP1GSC179_2002</name>
</gene>
<comment type="caution">
    <text evidence="1">The sequence shown here is derived from an EMBL/GenBank/DDBJ whole genome shotgun (WGS) entry which is preliminary data.</text>
</comment>
<evidence type="ECO:0000313" key="1">
    <source>
        <dbReference type="EMBL" id="EKO35237.1"/>
    </source>
</evidence>
<dbReference type="AlphaFoldDB" id="A0A0E2BJR9"/>
<evidence type="ECO:0000313" key="2">
    <source>
        <dbReference type="Proteomes" id="UP000006329"/>
    </source>
</evidence>